<organism evidence="1 2">
    <name type="scientific">Camellia sinensis</name>
    <name type="common">Tea plant</name>
    <name type="synonym">Thea sinensis</name>
    <dbReference type="NCBI Taxonomy" id="4442"/>
    <lineage>
        <taxon>Eukaryota</taxon>
        <taxon>Viridiplantae</taxon>
        <taxon>Streptophyta</taxon>
        <taxon>Embryophyta</taxon>
        <taxon>Tracheophyta</taxon>
        <taxon>Spermatophyta</taxon>
        <taxon>Magnoliopsida</taxon>
        <taxon>eudicotyledons</taxon>
        <taxon>Gunneridae</taxon>
        <taxon>Pentapetalae</taxon>
        <taxon>asterids</taxon>
        <taxon>Ericales</taxon>
        <taxon>Theaceae</taxon>
        <taxon>Camellia</taxon>
    </lineage>
</organism>
<dbReference type="AlphaFoldDB" id="A0A7J7GAR7"/>
<sequence length="104" mass="11818">MDVRPSTGASKESFYIGPLDSISSHSNLNQWPSEGLQDKSKQPLVWEDVHHINGSTLHRVMSTGRERYSVMMSCRFPPSAVETTWERGSGLHMVHRFEFEGIMP</sequence>
<dbReference type="EMBL" id="JACBKZ010000013">
    <property type="protein sequence ID" value="KAF5936484.1"/>
    <property type="molecule type" value="Genomic_DNA"/>
</dbReference>
<evidence type="ECO:0008006" key="3">
    <source>
        <dbReference type="Google" id="ProtNLM"/>
    </source>
</evidence>
<gene>
    <name evidence="1" type="ORF">HYC85_027613</name>
</gene>
<name>A0A7J7GAR7_CAMSI</name>
<reference evidence="1 2" key="2">
    <citation type="submission" date="2020-07" db="EMBL/GenBank/DDBJ databases">
        <title>Genome assembly of wild tea tree DASZ reveals pedigree and selection history of tea varieties.</title>
        <authorList>
            <person name="Zhang W."/>
        </authorList>
    </citation>
    <scope>NUCLEOTIDE SEQUENCE [LARGE SCALE GENOMIC DNA]</scope>
    <source>
        <strain evidence="2">cv. G240</strain>
        <tissue evidence="1">Leaf</tissue>
    </source>
</reference>
<comment type="caution">
    <text evidence="1">The sequence shown here is derived from an EMBL/GenBank/DDBJ whole genome shotgun (WGS) entry which is preliminary data.</text>
</comment>
<dbReference type="Proteomes" id="UP000593564">
    <property type="component" value="Unassembled WGS sequence"/>
</dbReference>
<evidence type="ECO:0000313" key="2">
    <source>
        <dbReference type="Proteomes" id="UP000593564"/>
    </source>
</evidence>
<evidence type="ECO:0000313" key="1">
    <source>
        <dbReference type="EMBL" id="KAF5936484.1"/>
    </source>
</evidence>
<reference evidence="2" key="1">
    <citation type="journal article" date="2020" name="Nat. Commun.">
        <title>Genome assembly of wild tea tree DASZ reveals pedigree and selection history of tea varieties.</title>
        <authorList>
            <person name="Zhang W."/>
            <person name="Zhang Y."/>
            <person name="Qiu H."/>
            <person name="Guo Y."/>
            <person name="Wan H."/>
            <person name="Zhang X."/>
            <person name="Scossa F."/>
            <person name="Alseekh S."/>
            <person name="Zhang Q."/>
            <person name="Wang P."/>
            <person name="Xu L."/>
            <person name="Schmidt M.H."/>
            <person name="Jia X."/>
            <person name="Li D."/>
            <person name="Zhu A."/>
            <person name="Guo F."/>
            <person name="Chen W."/>
            <person name="Ni D."/>
            <person name="Usadel B."/>
            <person name="Fernie A.R."/>
            <person name="Wen W."/>
        </authorList>
    </citation>
    <scope>NUCLEOTIDE SEQUENCE [LARGE SCALE GENOMIC DNA]</scope>
    <source>
        <strain evidence="2">cv. G240</strain>
    </source>
</reference>
<proteinExistence type="predicted"/>
<dbReference type="SUPFAM" id="SSF51197">
    <property type="entry name" value="Clavaminate synthase-like"/>
    <property type="match status" value="1"/>
</dbReference>
<accession>A0A7J7GAR7</accession>
<protein>
    <recommendedName>
        <fullName evidence="3">Isopenicillin N synthase-like Fe(2+) 2OG dioxygenase domain-containing protein</fullName>
    </recommendedName>
</protein>
<keyword evidence="2" id="KW-1185">Reference proteome</keyword>